<evidence type="ECO:0000313" key="5">
    <source>
        <dbReference type="Ensembl" id="ENSOKIP00005030642.1"/>
    </source>
</evidence>
<dbReference type="SMART" id="SM00110">
    <property type="entry name" value="C1Q"/>
    <property type="match status" value="1"/>
</dbReference>
<proteinExistence type="predicted"/>
<dbReference type="Pfam" id="PF00386">
    <property type="entry name" value="C1q"/>
    <property type="match status" value="1"/>
</dbReference>
<dbReference type="AlphaFoldDB" id="A0A8C7FMV9"/>
<dbReference type="PROSITE" id="PS50871">
    <property type="entry name" value="C1Q"/>
    <property type="match status" value="1"/>
</dbReference>
<dbReference type="Gene3D" id="2.60.120.40">
    <property type="match status" value="1"/>
</dbReference>
<dbReference type="InterPro" id="IPR001073">
    <property type="entry name" value="C1q_dom"/>
</dbReference>
<reference evidence="5" key="1">
    <citation type="submission" date="2025-08" db="UniProtKB">
        <authorList>
            <consortium name="Ensembl"/>
        </authorList>
    </citation>
    <scope>IDENTIFICATION</scope>
</reference>
<dbReference type="PANTHER" id="PTHR22923:SF102">
    <property type="entry name" value="CEREBELLIN 13-RELATED"/>
    <property type="match status" value="1"/>
</dbReference>
<dbReference type="GeneTree" id="ENSGT00940000163520"/>
<evidence type="ECO:0000313" key="6">
    <source>
        <dbReference type="Proteomes" id="UP000694557"/>
    </source>
</evidence>
<comment type="subcellular location">
    <subcellularLocation>
        <location evidence="1">Secreted</location>
    </subcellularLocation>
</comment>
<keyword evidence="6" id="KW-1185">Reference proteome</keyword>
<evidence type="ECO:0000259" key="4">
    <source>
        <dbReference type="PROSITE" id="PS50871"/>
    </source>
</evidence>
<dbReference type="Ensembl" id="ENSOKIT00005032386.1">
    <property type="protein sequence ID" value="ENSOKIP00005030642.1"/>
    <property type="gene ID" value="ENSOKIG00005013185.1"/>
</dbReference>
<dbReference type="GO" id="GO:0005576">
    <property type="term" value="C:extracellular region"/>
    <property type="evidence" value="ECO:0007669"/>
    <property type="project" value="UniProtKB-SubCell"/>
</dbReference>
<sequence>MIPQVRKPVVEVLGWRGYTWSAVVRLVGHTAKFSKMTLEVAYGRETNIPAVMVQKRHQKPKLAFSAGLTNSGKVGPFNTETQLIYTKVFTNVDNTYNPNTGIFTAPVRGVYYFRFSMVSYEISFSGGLNMYRNGQRILHNVYNDGSSHSTFSGFLLFPM</sequence>
<keyword evidence="2" id="KW-0964">Secreted</keyword>
<keyword evidence="3" id="KW-0732">Signal</keyword>
<name>A0A8C7FMV9_ONCKI</name>
<protein>
    <recommendedName>
        <fullName evidence="4">C1q domain-containing protein</fullName>
    </recommendedName>
</protein>
<evidence type="ECO:0000256" key="1">
    <source>
        <dbReference type="ARBA" id="ARBA00004613"/>
    </source>
</evidence>
<dbReference type="PANTHER" id="PTHR22923">
    <property type="entry name" value="CEREBELLIN-RELATED"/>
    <property type="match status" value="1"/>
</dbReference>
<dbReference type="PRINTS" id="PR00007">
    <property type="entry name" value="COMPLEMNTC1Q"/>
</dbReference>
<dbReference type="Proteomes" id="UP000694557">
    <property type="component" value="Unassembled WGS sequence"/>
</dbReference>
<dbReference type="InterPro" id="IPR008983">
    <property type="entry name" value="Tumour_necrosis_fac-like_dom"/>
</dbReference>
<accession>A0A8C7FMV9</accession>
<evidence type="ECO:0000256" key="2">
    <source>
        <dbReference type="ARBA" id="ARBA00022525"/>
    </source>
</evidence>
<dbReference type="InterPro" id="IPR050822">
    <property type="entry name" value="Cerebellin_Synaptic_Org"/>
</dbReference>
<reference evidence="5" key="2">
    <citation type="submission" date="2025-09" db="UniProtKB">
        <authorList>
            <consortium name="Ensembl"/>
        </authorList>
    </citation>
    <scope>IDENTIFICATION</scope>
</reference>
<evidence type="ECO:0000256" key="3">
    <source>
        <dbReference type="ARBA" id="ARBA00022729"/>
    </source>
</evidence>
<organism evidence="5 6">
    <name type="scientific">Oncorhynchus kisutch</name>
    <name type="common">Coho salmon</name>
    <name type="synonym">Salmo kisutch</name>
    <dbReference type="NCBI Taxonomy" id="8019"/>
    <lineage>
        <taxon>Eukaryota</taxon>
        <taxon>Metazoa</taxon>
        <taxon>Chordata</taxon>
        <taxon>Craniata</taxon>
        <taxon>Vertebrata</taxon>
        <taxon>Euteleostomi</taxon>
        <taxon>Actinopterygii</taxon>
        <taxon>Neopterygii</taxon>
        <taxon>Teleostei</taxon>
        <taxon>Protacanthopterygii</taxon>
        <taxon>Salmoniformes</taxon>
        <taxon>Salmonidae</taxon>
        <taxon>Salmoninae</taxon>
        <taxon>Oncorhynchus</taxon>
    </lineage>
</organism>
<feature type="domain" description="C1q" evidence="4">
    <location>
        <begin position="57"/>
        <end position="159"/>
    </location>
</feature>
<dbReference type="SUPFAM" id="SSF49842">
    <property type="entry name" value="TNF-like"/>
    <property type="match status" value="1"/>
</dbReference>